<feature type="region of interest" description="Disordered" evidence="1">
    <location>
        <begin position="1"/>
        <end position="44"/>
    </location>
</feature>
<organism evidence="2 3">
    <name type="scientific">Trichinella pseudospiralis</name>
    <name type="common">Parasitic roundworm</name>
    <dbReference type="NCBI Taxonomy" id="6337"/>
    <lineage>
        <taxon>Eukaryota</taxon>
        <taxon>Metazoa</taxon>
        <taxon>Ecdysozoa</taxon>
        <taxon>Nematoda</taxon>
        <taxon>Enoplea</taxon>
        <taxon>Dorylaimia</taxon>
        <taxon>Trichinellida</taxon>
        <taxon>Trichinellidae</taxon>
        <taxon>Trichinella</taxon>
    </lineage>
</organism>
<feature type="compositionally biased region" description="Basic and acidic residues" evidence="1">
    <location>
        <begin position="1"/>
        <end position="19"/>
    </location>
</feature>
<dbReference type="EMBL" id="JYDS01000130">
    <property type="protein sequence ID" value="KRZ24041.1"/>
    <property type="molecule type" value="Genomic_DNA"/>
</dbReference>
<evidence type="ECO:0000313" key="2">
    <source>
        <dbReference type="EMBL" id="KRZ24041.1"/>
    </source>
</evidence>
<comment type="caution">
    <text evidence="2">The sequence shown here is derived from an EMBL/GenBank/DDBJ whole genome shotgun (WGS) entry which is preliminary data.</text>
</comment>
<name>A0A0V1IMQ9_TRIPS</name>
<evidence type="ECO:0000256" key="1">
    <source>
        <dbReference type="SAM" id="MobiDB-lite"/>
    </source>
</evidence>
<proteinExistence type="predicted"/>
<sequence>MVNDSRKKGKSELSRKNDESSSTWYSDHRSDRPRRPDNAMNAGVRSTRILNDQVCWKCNTKRKGGMHFLCECITKNEKKETKDNFGHVPSRVFKNNIRPLSSSTVQDADNVSSKERKKTTECAWCEGGKKQAKHASRYWIKNCWPEEQGRTKRPKIHGEEAAAALKRSRQACRKILPNRRVEAANQPTNQPVIQSVSQSVSQLAVMEKSAEMQRIC</sequence>
<protein>
    <submittedName>
        <fullName evidence="2">Uncharacterized protein</fullName>
    </submittedName>
</protein>
<accession>A0A0V1IMQ9</accession>
<dbReference type="AlphaFoldDB" id="A0A0V1IMQ9"/>
<evidence type="ECO:0000313" key="3">
    <source>
        <dbReference type="Proteomes" id="UP000054805"/>
    </source>
</evidence>
<keyword evidence="3" id="KW-1185">Reference proteome</keyword>
<gene>
    <name evidence="2" type="ORF">T4B_7240</name>
</gene>
<reference evidence="2 3" key="1">
    <citation type="submission" date="2015-01" db="EMBL/GenBank/DDBJ databases">
        <title>Evolution of Trichinella species and genotypes.</title>
        <authorList>
            <person name="Korhonen P.K."/>
            <person name="Edoardo P."/>
            <person name="Giuseppe L.R."/>
            <person name="Gasser R.B."/>
        </authorList>
    </citation>
    <scope>NUCLEOTIDE SEQUENCE [LARGE SCALE GENOMIC DNA]</scope>
    <source>
        <strain evidence="2">ISS588</strain>
    </source>
</reference>
<dbReference type="Proteomes" id="UP000054805">
    <property type="component" value="Unassembled WGS sequence"/>
</dbReference>
<feature type="compositionally biased region" description="Basic and acidic residues" evidence="1">
    <location>
        <begin position="26"/>
        <end position="37"/>
    </location>
</feature>